<keyword evidence="3" id="KW-0238">DNA-binding</keyword>
<accession>A0ABN7AQW1</accession>
<evidence type="ECO:0000313" key="8">
    <source>
        <dbReference type="Proteomes" id="UP001307889"/>
    </source>
</evidence>
<feature type="compositionally biased region" description="Polar residues" evidence="6">
    <location>
        <begin position="23"/>
        <end position="38"/>
    </location>
</feature>
<organism evidence="7 8">
    <name type="scientific">Nesidiocoris tenuis</name>
    <dbReference type="NCBI Taxonomy" id="355587"/>
    <lineage>
        <taxon>Eukaryota</taxon>
        <taxon>Metazoa</taxon>
        <taxon>Ecdysozoa</taxon>
        <taxon>Arthropoda</taxon>
        <taxon>Hexapoda</taxon>
        <taxon>Insecta</taxon>
        <taxon>Pterygota</taxon>
        <taxon>Neoptera</taxon>
        <taxon>Paraneoptera</taxon>
        <taxon>Hemiptera</taxon>
        <taxon>Heteroptera</taxon>
        <taxon>Panheteroptera</taxon>
        <taxon>Cimicomorpha</taxon>
        <taxon>Miridae</taxon>
        <taxon>Dicyphina</taxon>
        <taxon>Nesidiocoris</taxon>
    </lineage>
</organism>
<comment type="subcellular location">
    <subcellularLocation>
        <location evidence="1">Nucleus</location>
    </subcellularLocation>
</comment>
<keyword evidence="5" id="KW-0539">Nucleus</keyword>
<dbReference type="EMBL" id="AP028913">
    <property type="protein sequence ID" value="BES94603.1"/>
    <property type="molecule type" value="Genomic_DNA"/>
</dbReference>
<dbReference type="InterPro" id="IPR012295">
    <property type="entry name" value="TBP_dom_sf"/>
</dbReference>
<dbReference type="Proteomes" id="UP001307889">
    <property type="component" value="Chromosome 5"/>
</dbReference>
<dbReference type="PRINTS" id="PR00686">
    <property type="entry name" value="TIFACTORIID"/>
</dbReference>
<evidence type="ECO:0000256" key="5">
    <source>
        <dbReference type="ARBA" id="ARBA00023242"/>
    </source>
</evidence>
<evidence type="ECO:0000256" key="6">
    <source>
        <dbReference type="SAM" id="MobiDB-lite"/>
    </source>
</evidence>
<comment type="similarity">
    <text evidence="2">Belongs to the TBP family.</text>
</comment>
<dbReference type="InterPro" id="IPR030491">
    <property type="entry name" value="TBP_CS"/>
</dbReference>
<dbReference type="InterPro" id="IPR033710">
    <property type="entry name" value="TBP_eukaryotic"/>
</dbReference>
<keyword evidence="8" id="KW-1185">Reference proteome</keyword>
<name>A0ABN7AQW1_9HEMI</name>
<dbReference type="Gene3D" id="3.30.310.10">
    <property type="entry name" value="TATA-Binding Protein"/>
    <property type="match status" value="2"/>
</dbReference>
<dbReference type="HAMAP" id="MF_00408">
    <property type="entry name" value="TATA_bind_prot_arch"/>
    <property type="match status" value="1"/>
</dbReference>
<evidence type="ECO:0008006" key="9">
    <source>
        <dbReference type="Google" id="ProtNLM"/>
    </source>
</evidence>
<gene>
    <name evidence="7" type="ORF">NTJ_07412</name>
</gene>
<sequence length="233" mass="26103">MEEATRSATPILSQTLLQPPLNSPQKAQNASTESSTAPQDAMVAHPPAPINFDIGPTPTIQNVVCAVNLGCTLDLQSINFRTRNSEYNPKRFCGVVMRLFNPKATALIFSSGKIVVTGVRHEQNAVLASRKYARIIQKLGFKVQFKDFKIHNMVATCDLRFPLRLDNLHQIHGQFSSYEPELFPALIYRMIKPRIVILIFVNGKLVVTGAKNRAEIHEGLDQILPILRSFRKQ</sequence>
<reference evidence="7 8" key="1">
    <citation type="submission" date="2023-09" db="EMBL/GenBank/DDBJ databases">
        <title>Nesidiocoris tenuis whole genome shotgun sequence.</title>
        <authorList>
            <person name="Shibata T."/>
            <person name="Shimoda M."/>
            <person name="Kobayashi T."/>
            <person name="Uehara T."/>
        </authorList>
    </citation>
    <scope>NUCLEOTIDE SEQUENCE [LARGE SCALE GENOMIC DNA]</scope>
    <source>
        <strain evidence="7 8">Japan</strain>
    </source>
</reference>
<feature type="region of interest" description="Disordered" evidence="6">
    <location>
        <begin position="1"/>
        <end position="47"/>
    </location>
</feature>
<dbReference type="CDD" id="cd04516">
    <property type="entry name" value="TBP_eukaryotes"/>
    <property type="match status" value="1"/>
</dbReference>
<evidence type="ECO:0000313" key="7">
    <source>
        <dbReference type="EMBL" id="BES94603.1"/>
    </source>
</evidence>
<keyword evidence="4" id="KW-0804">Transcription</keyword>
<protein>
    <recommendedName>
        <fullName evidence="9">TATA-box-binding protein</fullName>
    </recommendedName>
</protein>
<evidence type="ECO:0000256" key="3">
    <source>
        <dbReference type="ARBA" id="ARBA00023125"/>
    </source>
</evidence>
<feature type="compositionally biased region" description="Polar residues" evidence="6">
    <location>
        <begin position="1"/>
        <end position="17"/>
    </location>
</feature>
<evidence type="ECO:0000256" key="2">
    <source>
        <dbReference type="ARBA" id="ARBA00005560"/>
    </source>
</evidence>
<evidence type="ECO:0000256" key="1">
    <source>
        <dbReference type="ARBA" id="ARBA00004123"/>
    </source>
</evidence>
<dbReference type="SUPFAM" id="SSF55945">
    <property type="entry name" value="TATA-box binding protein-like"/>
    <property type="match status" value="2"/>
</dbReference>
<dbReference type="PANTHER" id="PTHR10126">
    <property type="entry name" value="TATA-BOX BINDING PROTEIN"/>
    <property type="match status" value="1"/>
</dbReference>
<evidence type="ECO:0000256" key="4">
    <source>
        <dbReference type="ARBA" id="ARBA00023163"/>
    </source>
</evidence>
<proteinExistence type="inferred from homology"/>
<dbReference type="Pfam" id="PF00352">
    <property type="entry name" value="TBP"/>
    <property type="match status" value="2"/>
</dbReference>
<dbReference type="InterPro" id="IPR000814">
    <property type="entry name" value="TBP"/>
</dbReference>
<dbReference type="PROSITE" id="PS00351">
    <property type="entry name" value="TFIID"/>
    <property type="match status" value="1"/>
</dbReference>